<sequence length="313" mass="34180">MSDNAKDDIVIPFSVEPLAVRGRVVRLGDTISAILDRHHYPDAVSRVVGEAAALTVLLGSALKFEGQFQLQTKTDGPVDMIVIDFHTPDCIRAYARFDKEAIAKLGNGPHTTADVIGRGILGMTVDQGSDMNRYQGIVSLQGTGFEEAAQEYFDKSEQLQTKVRLAVAESVTGGARQFCAGGLMVQYLPSSTDKLRLEDPEALAAGEGAELWDEANALVSTIEDHELVDPNLPSEQLLYRLFHERGVVAFPGQTIREACTCSEERVLSMIQQFSATDAETLLDDDGQINVSCEFCSRQYHFKPEDIGISIPKA</sequence>
<dbReference type="Gene3D" id="1.10.287.480">
    <property type="entry name" value="helix hairpin bin"/>
    <property type="match status" value="1"/>
</dbReference>
<dbReference type="InterPro" id="IPR023212">
    <property type="entry name" value="Hsp33_helix_hairpin_bin_dom_sf"/>
</dbReference>
<dbReference type="Gene3D" id="3.90.1280.10">
    <property type="entry name" value="HSP33 redox switch-like"/>
    <property type="match status" value="1"/>
</dbReference>
<gene>
    <name evidence="6" type="ORF">WJT86_02240</name>
</gene>
<dbReference type="Gene3D" id="3.55.30.10">
    <property type="entry name" value="Hsp33 domain"/>
    <property type="match status" value="1"/>
</dbReference>
<evidence type="ECO:0000256" key="3">
    <source>
        <dbReference type="ARBA" id="ARBA00023157"/>
    </source>
</evidence>
<evidence type="ECO:0000256" key="1">
    <source>
        <dbReference type="ARBA" id="ARBA00022490"/>
    </source>
</evidence>
<comment type="caution">
    <text evidence="6">The sequence shown here is derived from an EMBL/GenBank/DDBJ whole genome shotgun (WGS) entry which is preliminary data.</text>
</comment>
<dbReference type="Pfam" id="PF01430">
    <property type="entry name" value="HSP33"/>
    <property type="match status" value="1"/>
</dbReference>
<dbReference type="InterPro" id="IPR000397">
    <property type="entry name" value="Heat_shock_Hsp33"/>
</dbReference>
<dbReference type="RefSeq" id="WP_346335859.1">
    <property type="nucleotide sequence ID" value="NZ_JBBYXI010000001.1"/>
</dbReference>
<name>A0ABV0BG35_9HYPH</name>
<evidence type="ECO:0000256" key="2">
    <source>
        <dbReference type="ARBA" id="ARBA00022833"/>
    </source>
</evidence>
<evidence type="ECO:0000313" key="6">
    <source>
        <dbReference type="EMBL" id="MEN3929879.1"/>
    </source>
</evidence>
<dbReference type="PANTHER" id="PTHR30111:SF1">
    <property type="entry name" value="33 KDA CHAPERONIN"/>
    <property type="match status" value="1"/>
</dbReference>
<dbReference type="SUPFAM" id="SSF118352">
    <property type="entry name" value="HSP33 redox switch-like"/>
    <property type="match status" value="1"/>
</dbReference>
<dbReference type="InterPro" id="IPR016154">
    <property type="entry name" value="Heat_shock_Hsp33_C"/>
</dbReference>
<evidence type="ECO:0000256" key="4">
    <source>
        <dbReference type="ARBA" id="ARBA00023186"/>
    </source>
</evidence>
<proteinExistence type="predicted"/>
<dbReference type="PIRSF" id="PIRSF005261">
    <property type="entry name" value="Heat_shock_Hsp33"/>
    <property type="match status" value="1"/>
</dbReference>
<evidence type="ECO:0000313" key="7">
    <source>
        <dbReference type="Proteomes" id="UP001418637"/>
    </source>
</evidence>
<dbReference type="InterPro" id="IPR016153">
    <property type="entry name" value="Heat_shock_Hsp33_N"/>
</dbReference>
<keyword evidence="7" id="KW-1185">Reference proteome</keyword>
<dbReference type="EMBL" id="JBBYXI010000001">
    <property type="protein sequence ID" value="MEN3929879.1"/>
    <property type="molecule type" value="Genomic_DNA"/>
</dbReference>
<evidence type="ECO:0000256" key="5">
    <source>
        <dbReference type="ARBA" id="ARBA00023284"/>
    </source>
</evidence>
<dbReference type="Proteomes" id="UP001418637">
    <property type="component" value="Unassembled WGS sequence"/>
</dbReference>
<keyword evidence="2" id="KW-0862">Zinc</keyword>
<keyword evidence="4" id="KW-0143">Chaperone</keyword>
<protein>
    <submittedName>
        <fullName evidence="6">Hsp33 family molecular chaperone</fullName>
    </submittedName>
</protein>
<reference evidence="6 7" key="1">
    <citation type="submission" date="2024-04" db="EMBL/GenBank/DDBJ databases">
        <title>A novel species isolated from cricket.</title>
        <authorList>
            <person name="Wang H.-C."/>
        </authorList>
    </citation>
    <scope>NUCLEOTIDE SEQUENCE [LARGE SCALE GENOMIC DNA]</scope>
    <source>
        <strain evidence="6 7">WL0021</strain>
    </source>
</reference>
<dbReference type="CDD" id="cd00498">
    <property type="entry name" value="Hsp33"/>
    <property type="match status" value="1"/>
</dbReference>
<dbReference type="NCBIfam" id="NF002386">
    <property type="entry name" value="PRK01402.1"/>
    <property type="match status" value="1"/>
</dbReference>
<organism evidence="6 7">
    <name type="scientific">Hohaiivirga grylli</name>
    <dbReference type="NCBI Taxonomy" id="3133970"/>
    <lineage>
        <taxon>Bacteria</taxon>
        <taxon>Pseudomonadati</taxon>
        <taxon>Pseudomonadota</taxon>
        <taxon>Alphaproteobacteria</taxon>
        <taxon>Hyphomicrobiales</taxon>
        <taxon>Methylobacteriaceae</taxon>
        <taxon>Hohaiivirga</taxon>
    </lineage>
</organism>
<dbReference type="PANTHER" id="PTHR30111">
    <property type="entry name" value="33 KDA CHAPERONIN"/>
    <property type="match status" value="1"/>
</dbReference>
<dbReference type="SUPFAM" id="SSF64397">
    <property type="entry name" value="Hsp33 domain"/>
    <property type="match status" value="1"/>
</dbReference>
<keyword evidence="3" id="KW-1015">Disulfide bond</keyword>
<keyword evidence="1" id="KW-0963">Cytoplasm</keyword>
<accession>A0ABV0BG35</accession>
<keyword evidence="5" id="KW-0676">Redox-active center</keyword>